<dbReference type="GO" id="GO:0003677">
    <property type="term" value="F:DNA binding"/>
    <property type="evidence" value="ECO:0007669"/>
    <property type="project" value="InterPro"/>
</dbReference>
<dbReference type="AlphaFoldDB" id="A0A382JW60"/>
<reference evidence="2" key="1">
    <citation type="submission" date="2018-05" db="EMBL/GenBank/DDBJ databases">
        <authorList>
            <person name="Lanie J.A."/>
            <person name="Ng W.-L."/>
            <person name="Kazmierczak K.M."/>
            <person name="Andrzejewski T.M."/>
            <person name="Davidsen T.M."/>
            <person name="Wayne K.J."/>
            <person name="Tettelin H."/>
            <person name="Glass J.I."/>
            <person name="Rusch D."/>
            <person name="Podicherti R."/>
            <person name="Tsui H.-C.T."/>
            <person name="Winkler M.E."/>
        </authorList>
    </citation>
    <scope>NUCLEOTIDE SEQUENCE</scope>
</reference>
<organism evidence="2">
    <name type="scientific">marine metagenome</name>
    <dbReference type="NCBI Taxonomy" id="408172"/>
    <lineage>
        <taxon>unclassified sequences</taxon>
        <taxon>metagenomes</taxon>
        <taxon>ecological metagenomes</taxon>
    </lineage>
</organism>
<protein>
    <recommendedName>
        <fullName evidence="1">Helix-turn-helix domain-containing protein</fullName>
    </recommendedName>
</protein>
<dbReference type="Pfam" id="PF12728">
    <property type="entry name" value="HTH_17"/>
    <property type="match status" value="1"/>
</dbReference>
<name>A0A382JW60_9ZZZZ</name>
<gene>
    <name evidence="2" type="ORF">METZ01_LOCUS268297</name>
</gene>
<dbReference type="InterPro" id="IPR041657">
    <property type="entry name" value="HTH_17"/>
</dbReference>
<feature type="domain" description="Helix-turn-helix" evidence="1">
    <location>
        <begin position="46"/>
        <end position="93"/>
    </location>
</feature>
<evidence type="ECO:0000259" key="1">
    <source>
        <dbReference type="Pfam" id="PF12728"/>
    </source>
</evidence>
<dbReference type="InterPro" id="IPR010093">
    <property type="entry name" value="SinI_DNA-bd"/>
</dbReference>
<dbReference type="EMBL" id="UINC01076356">
    <property type="protein sequence ID" value="SVC15443.1"/>
    <property type="molecule type" value="Genomic_DNA"/>
</dbReference>
<accession>A0A382JW60</accession>
<sequence>MKWKKTVLGNITSSSTADEDLKLERLAELIAVKIDSGRSLGLMVHTIEEVAEILKVSRRTVEGHLYEKRDLPYLKVGREVRIREKDLKSFLSRASC</sequence>
<proteinExistence type="predicted"/>
<dbReference type="InterPro" id="IPR009061">
    <property type="entry name" value="DNA-bd_dom_put_sf"/>
</dbReference>
<dbReference type="SUPFAM" id="SSF46955">
    <property type="entry name" value="Putative DNA-binding domain"/>
    <property type="match status" value="1"/>
</dbReference>
<dbReference type="NCBIfam" id="TIGR01764">
    <property type="entry name" value="excise"/>
    <property type="match status" value="1"/>
</dbReference>
<evidence type="ECO:0000313" key="2">
    <source>
        <dbReference type="EMBL" id="SVC15443.1"/>
    </source>
</evidence>